<sequence length="84" mass="9082">MAGQLSTTYSSLLRLPPLPNKDLIRRRRITFYRKEKNLAITALAGSSLGKSASRLTAVSPTLTAVSFPLSTDSHGHLSLNVPMS</sequence>
<dbReference type="Proteomes" id="UP000265566">
    <property type="component" value="Chromosome 5"/>
</dbReference>
<dbReference type="Gramene" id="rna29546">
    <property type="protein sequence ID" value="RHN54493.1"/>
    <property type="gene ID" value="gene29546"/>
</dbReference>
<dbReference type="AlphaFoldDB" id="A0A396HPV5"/>
<proteinExistence type="predicted"/>
<protein>
    <submittedName>
        <fullName evidence="1">Uncharacterized protein</fullName>
    </submittedName>
</protein>
<evidence type="ECO:0000313" key="2">
    <source>
        <dbReference type="Proteomes" id="UP000265566"/>
    </source>
</evidence>
<comment type="caution">
    <text evidence="1">The sequence shown here is derived from an EMBL/GenBank/DDBJ whole genome shotgun (WGS) entry which is preliminary data.</text>
</comment>
<organism evidence="1 2">
    <name type="scientific">Medicago truncatula</name>
    <name type="common">Barrel medic</name>
    <name type="synonym">Medicago tribuloides</name>
    <dbReference type="NCBI Taxonomy" id="3880"/>
    <lineage>
        <taxon>Eukaryota</taxon>
        <taxon>Viridiplantae</taxon>
        <taxon>Streptophyta</taxon>
        <taxon>Embryophyta</taxon>
        <taxon>Tracheophyta</taxon>
        <taxon>Spermatophyta</taxon>
        <taxon>Magnoliopsida</taxon>
        <taxon>eudicotyledons</taxon>
        <taxon>Gunneridae</taxon>
        <taxon>Pentapetalae</taxon>
        <taxon>rosids</taxon>
        <taxon>fabids</taxon>
        <taxon>Fabales</taxon>
        <taxon>Fabaceae</taxon>
        <taxon>Papilionoideae</taxon>
        <taxon>50 kb inversion clade</taxon>
        <taxon>NPAAA clade</taxon>
        <taxon>Hologalegina</taxon>
        <taxon>IRL clade</taxon>
        <taxon>Trifolieae</taxon>
        <taxon>Medicago</taxon>
    </lineage>
</organism>
<accession>A0A396HPV5</accession>
<evidence type="ECO:0000313" key="1">
    <source>
        <dbReference type="EMBL" id="RHN54493.1"/>
    </source>
</evidence>
<gene>
    <name evidence="1" type="ORF">MtrunA17_Chr5g0407491</name>
</gene>
<dbReference type="EMBL" id="PSQE01000005">
    <property type="protein sequence ID" value="RHN54493.1"/>
    <property type="molecule type" value="Genomic_DNA"/>
</dbReference>
<name>A0A396HPV5_MEDTR</name>
<reference evidence="2" key="1">
    <citation type="journal article" date="2018" name="Nat. Plants">
        <title>Whole-genome landscape of Medicago truncatula symbiotic genes.</title>
        <authorList>
            <person name="Pecrix Y."/>
            <person name="Staton S.E."/>
            <person name="Sallet E."/>
            <person name="Lelandais-Briere C."/>
            <person name="Moreau S."/>
            <person name="Carrere S."/>
            <person name="Blein T."/>
            <person name="Jardinaud M.F."/>
            <person name="Latrasse D."/>
            <person name="Zouine M."/>
            <person name="Zahm M."/>
            <person name="Kreplak J."/>
            <person name="Mayjonade B."/>
            <person name="Satge C."/>
            <person name="Perez M."/>
            <person name="Cauet S."/>
            <person name="Marande W."/>
            <person name="Chantry-Darmon C."/>
            <person name="Lopez-Roques C."/>
            <person name="Bouchez O."/>
            <person name="Berard A."/>
            <person name="Debelle F."/>
            <person name="Munos S."/>
            <person name="Bendahmane A."/>
            <person name="Berges H."/>
            <person name="Niebel A."/>
            <person name="Buitink J."/>
            <person name="Frugier F."/>
            <person name="Benhamed M."/>
            <person name="Crespi M."/>
            <person name="Gouzy J."/>
            <person name="Gamas P."/>
        </authorList>
    </citation>
    <scope>NUCLEOTIDE SEQUENCE [LARGE SCALE GENOMIC DNA]</scope>
    <source>
        <strain evidence="2">cv. Jemalong A17</strain>
    </source>
</reference>